<accession>A0A553ZMR3</accession>
<organism evidence="2 3">
    <name type="scientific">Streptomyces benahoarensis</name>
    <dbReference type="NCBI Taxonomy" id="2595054"/>
    <lineage>
        <taxon>Bacteria</taxon>
        <taxon>Bacillati</taxon>
        <taxon>Actinomycetota</taxon>
        <taxon>Actinomycetes</taxon>
        <taxon>Kitasatosporales</taxon>
        <taxon>Streptomycetaceae</taxon>
        <taxon>Streptomyces</taxon>
    </lineage>
</organism>
<gene>
    <name evidence="2" type="ORF">FNZ23_08065</name>
</gene>
<dbReference type="Gene3D" id="1.10.260.40">
    <property type="entry name" value="lambda repressor-like DNA-binding domains"/>
    <property type="match status" value="1"/>
</dbReference>
<dbReference type="InterPro" id="IPR043917">
    <property type="entry name" value="DUF5753"/>
</dbReference>
<evidence type="ECO:0000313" key="2">
    <source>
        <dbReference type="EMBL" id="TSB42769.1"/>
    </source>
</evidence>
<dbReference type="SUPFAM" id="SSF47413">
    <property type="entry name" value="lambda repressor-like DNA-binding domains"/>
    <property type="match status" value="1"/>
</dbReference>
<protein>
    <submittedName>
        <fullName evidence="2">Helix-turn-helix domain-containing protein</fullName>
    </submittedName>
</protein>
<comment type="caution">
    <text evidence="2">The sequence shown here is derived from an EMBL/GenBank/DDBJ whole genome shotgun (WGS) entry which is preliminary data.</text>
</comment>
<name>A0A553ZMR3_9ACTN</name>
<evidence type="ECO:0000313" key="3">
    <source>
        <dbReference type="Proteomes" id="UP000320888"/>
    </source>
</evidence>
<evidence type="ECO:0000259" key="1">
    <source>
        <dbReference type="PROSITE" id="PS50943"/>
    </source>
</evidence>
<feature type="domain" description="HTH cro/C1-type" evidence="1">
    <location>
        <begin position="22"/>
        <end position="76"/>
    </location>
</feature>
<dbReference type="GO" id="GO:0003677">
    <property type="term" value="F:DNA binding"/>
    <property type="evidence" value="ECO:0007669"/>
    <property type="project" value="InterPro"/>
</dbReference>
<proteinExistence type="predicted"/>
<dbReference type="InterPro" id="IPR001387">
    <property type="entry name" value="Cro/C1-type_HTH"/>
</dbReference>
<dbReference type="CDD" id="cd00093">
    <property type="entry name" value="HTH_XRE"/>
    <property type="match status" value="1"/>
</dbReference>
<dbReference type="SMART" id="SM00530">
    <property type="entry name" value="HTH_XRE"/>
    <property type="match status" value="1"/>
</dbReference>
<dbReference type="Proteomes" id="UP000320888">
    <property type="component" value="Unassembled WGS sequence"/>
</dbReference>
<dbReference type="PROSITE" id="PS50943">
    <property type="entry name" value="HTH_CROC1"/>
    <property type="match status" value="1"/>
</dbReference>
<sequence>MPPRRAVTGRSQEPRQRFAEELRLLRMKKGVSLRELGEALGWDPSLFGKMEGGQTIGSPEVVEALEVYYETPPGLLIAMWEMALGDTSQFKERYRQYMTLEVEAAGIQWYSPSIVPGLLQTKAYARRLLLLGGLAPGEKLDQQVEARAARGDILSQEYGPQFRAILDEAVLRRTLLDTEEWREQLQHLCTVAQLPNVNIQVLPFTAGLRELPNTDIALLRLPEGRTAAWVETGYDGQLVADIAEVERLQFRYDRLRDHALSPRESIEFIQRLLEEIPCPSTESN</sequence>
<keyword evidence="3" id="KW-1185">Reference proteome</keyword>
<dbReference type="RefSeq" id="WP_143940608.1">
    <property type="nucleotide sequence ID" value="NZ_VKLS01000059.1"/>
</dbReference>
<dbReference type="EMBL" id="VKLS01000059">
    <property type="protein sequence ID" value="TSB42769.1"/>
    <property type="molecule type" value="Genomic_DNA"/>
</dbReference>
<dbReference type="InterPro" id="IPR010982">
    <property type="entry name" value="Lambda_DNA-bd_dom_sf"/>
</dbReference>
<dbReference type="Pfam" id="PF13560">
    <property type="entry name" value="HTH_31"/>
    <property type="match status" value="1"/>
</dbReference>
<dbReference type="Pfam" id="PF19054">
    <property type="entry name" value="DUF5753"/>
    <property type="match status" value="1"/>
</dbReference>
<dbReference type="AlphaFoldDB" id="A0A553ZMR3"/>
<dbReference type="OrthoDB" id="4273809at2"/>
<reference evidence="2 3" key="1">
    <citation type="submission" date="2019-07" db="EMBL/GenBank/DDBJ databases">
        <title>Draft genome for Streptomyces benahoarensis MZ03-48.</title>
        <authorList>
            <person name="Gonzalez-Pimentel J.L."/>
        </authorList>
    </citation>
    <scope>NUCLEOTIDE SEQUENCE [LARGE SCALE GENOMIC DNA]</scope>
    <source>
        <strain evidence="2 3">MZ03-48</strain>
    </source>
</reference>